<dbReference type="Proteomes" id="UP001060261">
    <property type="component" value="Chromosome"/>
</dbReference>
<name>A0ABY5YI38_9DEIO</name>
<keyword evidence="2" id="KW-1185">Reference proteome</keyword>
<dbReference type="EMBL" id="CP104213">
    <property type="protein sequence ID" value="UWX64784.1"/>
    <property type="molecule type" value="Genomic_DNA"/>
</dbReference>
<sequence>MTRLLPAIGSGYHPTAWCANCGDPYPVESVCPCVLEDEAKASITHFIHDLLNAANIRRRTLALLAERYGPKCTDCGQPAAFNICASCLGKRV</sequence>
<reference evidence="1" key="1">
    <citation type="submission" date="2022-09" db="EMBL/GenBank/DDBJ databases">
        <title>genome sequence of Deinococcus rubellus.</title>
        <authorList>
            <person name="Srinivasan S."/>
        </authorList>
    </citation>
    <scope>NUCLEOTIDE SEQUENCE</scope>
    <source>
        <strain evidence="1">Ant6</strain>
    </source>
</reference>
<evidence type="ECO:0000313" key="1">
    <source>
        <dbReference type="EMBL" id="UWX64784.1"/>
    </source>
</evidence>
<gene>
    <name evidence="1" type="ORF">N0D28_03735</name>
</gene>
<organism evidence="1 2">
    <name type="scientific">Deinococcus rubellus</name>
    <dbReference type="NCBI Taxonomy" id="1889240"/>
    <lineage>
        <taxon>Bacteria</taxon>
        <taxon>Thermotogati</taxon>
        <taxon>Deinococcota</taxon>
        <taxon>Deinococci</taxon>
        <taxon>Deinococcales</taxon>
        <taxon>Deinococcaceae</taxon>
        <taxon>Deinococcus</taxon>
    </lineage>
</organism>
<evidence type="ECO:0000313" key="2">
    <source>
        <dbReference type="Proteomes" id="UP001060261"/>
    </source>
</evidence>
<protein>
    <submittedName>
        <fullName evidence="1">Uncharacterized protein</fullName>
    </submittedName>
</protein>
<dbReference type="RefSeq" id="WP_260561045.1">
    <property type="nucleotide sequence ID" value="NZ_BAABEC010000009.1"/>
</dbReference>
<proteinExistence type="predicted"/>
<accession>A0ABY5YI38</accession>